<keyword evidence="8" id="KW-1185">Reference proteome</keyword>
<evidence type="ECO:0000256" key="5">
    <source>
        <dbReference type="ARBA" id="ARBA00023054"/>
    </source>
</evidence>
<dbReference type="InterPro" id="IPR036249">
    <property type="entry name" value="Thioredoxin-like_sf"/>
</dbReference>
<dbReference type="InterPro" id="IPR006577">
    <property type="entry name" value="UAS"/>
</dbReference>
<dbReference type="PROSITE" id="PS50033">
    <property type="entry name" value="UBX"/>
    <property type="match status" value="1"/>
</dbReference>
<organism evidence="8 9">
    <name type="scientific">Aplysia californica</name>
    <name type="common">California sea hare</name>
    <dbReference type="NCBI Taxonomy" id="6500"/>
    <lineage>
        <taxon>Eukaryota</taxon>
        <taxon>Metazoa</taxon>
        <taxon>Spiralia</taxon>
        <taxon>Lophotrochozoa</taxon>
        <taxon>Mollusca</taxon>
        <taxon>Gastropoda</taxon>
        <taxon>Heterobranchia</taxon>
        <taxon>Euthyneura</taxon>
        <taxon>Tectipleura</taxon>
        <taxon>Aplysiida</taxon>
        <taxon>Aplysioidea</taxon>
        <taxon>Aplysiidae</taxon>
        <taxon>Aplysia</taxon>
    </lineage>
</organism>
<dbReference type="CDD" id="cd16120">
    <property type="entry name" value="UBX_UBXN3B"/>
    <property type="match status" value="1"/>
</dbReference>
<proteinExistence type="predicted"/>
<dbReference type="SMART" id="SM00166">
    <property type="entry name" value="UBX"/>
    <property type="match status" value="1"/>
</dbReference>
<dbReference type="Gene3D" id="1.10.8.10">
    <property type="entry name" value="DNA helicase RuvA subunit, C-terminal domain"/>
    <property type="match status" value="1"/>
</dbReference>
<dbReference type="Gene3D" id="3.10.20.90">
    <property type="entry name" value="Phosphatidylinositol 3-kinase Catalytic Subunit, Chain A, domain 1"/>
    <property type="match status" value="1"/>
</dbReference>
<protein>
    <submittedName>
        <fullName evidence="9">FAS-associated factor 2</fullName>
    </submittedName>
</protein>
<dbReference type="Pfam" id="PF21021">
    <property type="entry name" value="FAF1"/>
    <property type="match status" value="1"/>
</dbReference>
<dbReference type="InterPro" id="IPR050730">
    <property type="entry name" value="UBX_domain-protein"/>
</dbReference>
<evidence type="ECO:0000256" key="4">
    <source>
        <dbReference type="ARBA" id="ARBA00022824"/>
    </source>
</evidence>
<evidence type="ECO:0000313" key="8">
    <source>
        <dbReference type="Proteomes" id="UP000694888"/>
    </source>
</evidence>
<dbReference type="PANTHER" id="PTHR23322">
    <property type="entry name" value="FAS-ASSOCIATED PROTEIN"/>
    <property type="match status" value="1"/>
</dbReference>
<dbReference type="InterPro" id="IPR009060">
    <property type="entry name" value="UBA-like_sf"/>
</dbReference>
<gene>
    <name evidence="9" type="primary">LOC101853974</name>
</gene>
<dbReference type="SMART" id="SM00594">
    <property type="entry name" value="UAS"/>
    <property type="match status" value="1"/>
</dbReference>
<feature type="region of interest" description="Disordered" evidence="6">
    <location>
        <begin position="304"/>
        <end position="362"/>
    </location>
</feature>
<dbReference type="Proteomes" id="UP000694888">
    <property type="component" value="Unplaced"/>
</dbReference>
<dbReference type="SUPFAM" id="SSF54236">
    <property type="entry name" value="Ubiquitin-like"/>
    <property type="match status" value="1"/>
</dbReference>
<evidence type="ECO:0000256" key="1">
    <source>
        <dbReference type="ARBA" id="ARBA00004240"/>
    </source>
</evidence>
<dbReference type="CDD" id="cd14414">
    <property type="entry name" value="UBA_FAF2"/>
    <property type="match status" value="1"/>
</dbReference>
<evidence type="ECO:0000259" key="7">
    <source>
        <dbReference type="PROSITE" id="PS50033"/>
    </source>
</evidence>
<feature type="domain" description="UBX" evidence="7">
    <location>
        <begin position="360"/>
        <end position="442"/>
    </location>
</feature>
<name>A0ABM1W1J9_APLCA</name>
<dbReference type="InterPro" id="IPR029071">
    <property type="entry name" value="Ubiquitin-like_domsf"/>
</dbReference>
<dbReference type="RefSeq" id="XP_035828542.1">
    <property type="nucleotide sequence ID" value="XM_035972649.1"/>
</dbReference>
<dbReference type="InterPro" id="IPR001012">
    <property type="entry name" value="UBX_dom"/>
</dbReference>
<evidence type="ECO:0000256" key="3">
    <source>
        <dbReference type="ARBA" id="ARBA00022490"/>
    </source>
</evidence>
<dbReference type="InterPro" id="IPR054109">
    <property type="entry name" value="UBA_8"/>
</dbReference>
<sequence length="447" mass="52445">MEDAQDNLSPEQTEKLLQFQDLTGIEQIERCREILQAHDWNIEAAVQDTFNEQEGAPPVFSRPPRQEERPPQVNLQPTNQRVILYPGHRPQGIFQWTYYLLTMPIRFVWGTFFDIIKAFISFIRPDPRRIVTDPVGDVVGFISAFHSKFGNNHPVFYQGTYSQALNDAKRELKFLLVYLHSEDHQNTETFCRGVLCSEEFVNFVNSQMLFWACNTSSPEGYRVSPPLREHAYPFLAVIVLRENRMSVVARIEGHITGSRELIQRLEQVISENESSLIAARAEREERSFNQSLRQQQDEAYLESLKADQEKEKKKREAREKQEEEEKKKRQEEEEKQQQFLEREEKKSQIERELPGEPEPEHANAIRILLKTPNGRRIERRFLRDQSLKYLYLYVFCHKDCPDDFQIVTNFPRKTLPCEPVDGQPDPPTFEEVGLGKSEMLFVHDNEA</sequence>
<keyword evidence="4" id="KW-0256">Endoplasmic reticulum</keyword>
<evidence type="ECO:0000313" key="9">
    <source>
        <dbReference type="RefSeq" id="XP_035828542.1"/>
    </source>
</evidence>
<evidence type="ECO:0000256" key="6">
    <source>
        <dbReference type="SAM" id="MobiDB-lite"/>
    </source>
</evidence>
<dbReference type="Pfam" id="PF00789">
    <property type="entry name" value="UBX"/>
    <property type="match status" value="1"/>
</dbReference>
<keyword evidence="3" id="KW-0963">Cytoplasm</keyword>
<keyword evidence="5" id="KW-0175">Coiled coil</keyword>
<feature type="region of interest" description="Disordered" evidence="6">
    <location>
        <begin position="54"/>
        <end position="73"/>
    </location>
</feature>
<reference evidence="9" key="1">
    <citation type="submission" date="2025-08" db="UniProtKB">
        <authorList>
            <consortium name="RefSeq"/>
        </authorList>
    </citation>
    <scope>IDENTIFICATION</scope>
</reference>
<evidence type="ECO:0000256" key="2">
    <source>
        <dbReference type="ARBA" id="ARBA00004496"/>
    </source>
</evidence>
<dbReference type="SUPFAM" id="SSF52833">
    <property type="entry name" value="Thioredoxin-like"/>
    <property type="match status" value="1"/>
</dbReference>
<dbReference type="PANTHER" id="PTHR23322:SF1">
    <property type="entry name" value="FAS-ASSOCIATED FACTOR 2"/>
    <property type="match status" value="1"/>
</dbReference>
<dbReference type="GeneID" id="101853974"/>
<comment type="subcellular location">
    <subcellularLocation>
        <location evidence="2">Cytoplasm</location>
    </subcellularLocation>
    <subcellularLocation>
        <location evidence="1">Endoplasmic reticulum</location>
    </subcellularLocation>
</comment>
<accession>A0ABM1W1J9</accession>
<dbReference type="InterPro" id="IPR049483">
    <property type="entry name" value="FAF1_2-like_UAS"/>
</dbReference>
<dbReference type="SUPFAM" id="SSF46934">
    <property type="entry name" value="UBA-like"/>
    <property type="match status" value="1"/>
</dbReference>
<dbReference type="Pfam" id="PF22566">
    <property type="entry name" value="UBA_8"/>
    <property type="match status" value="1"/>
</dbReference>
<dbReference type="Gene3D" id="3.40.30.10">
    <property type="entry name" value="Glutaredoxin"/>
    <property type="match status" value="1"/>
</dbReference>